<reference evidence="4" key="1">
    <citation type="journal article" date="2023" name="Nat. Commun.">
        <title>Diploid and tetraploid genomes of Acorus and the evolution of monocots.</title>
        <authorList>
            <person name="Ma L."/>
            <person name="Liu K.W."/>
            <person name="Li Z."/>
            <person name="Hsiao Y.Y."/>
            <person name="Qi Y."/>
            <person name="Fu T."/>
            <person name="Tang G.D."/>
            <person name="Zhang D."/>
            <person name="Sun W.H."/>
            <person name="Liu D.K."/>
            <person name="Li Y."/>
            <person name="Chen G.Z."/>
            <person name="Liu X.D."/>
            <person name="Liao X.Y."/>
            <person name="Jiang Y.T."/>
            <person name="Yu X."/>
            <person name="Hao Y."/>
            <person name="Huang J."/>
            <person name="Zhao X.W."/>
            <person name="Ke S."/>
            <person name="Chen Y.Y."/>
            <person name="Wu W.L."/>
            <person name="Hsu J.L."/>
            <person name="Lin Y.F."/>
            <person name="Huang M.D."/>
            <person name="Li C.Y."/>
            <person name="Huang L."/>
            <person name="Wang Z.W."/>
            <person name="Zhao X."/>
            <person name="Zhong W.Y."/>
            <person name="Peng D.H."/>
            <person name="Ahmad S."/>
            <person name="Lan S."/>
            <person name="Zhang J.S."/>
            <person name="Tsai W.C."/>
            <person name="Van de Peer Y."/>
            <person name="Liu Z.J."/>
        </authorList>
    </citation>
    <scope>NUCLEOTIDE SEQUENCE</scope>
    <source>
        <strain evidence="4">CP</strain>
    </source>
</reference>
<evidence type="ECO:0000256" key="2">
    <source>
        <dbReference type="SAM" id="Phobius"/>
    </source>
</evidence>
<protein>
    <recommendedName>
        <fullName evidence="3">DUF4408 domain-containing protein</fullName>
    </recommendedName>
</protein>
<keyword evidence="5" id="KW-1185">Reference proteome</keyword>
<feature type="region of interest" description="Disordered" evidence="1">
    <location>
        <begin position="157"/>
        <end position="177"/>
    </location>
</feature>
<feature type="compositionally biased region" description="Basic and acidic residues" evidence="1">
    <location>
        <begin position="242"/>
        <end position="255"/>
    </location>
</feature>
<feature type="domain" description="DUF4408" evidence="3">
    <location>
        <begin position="48"/>
        <end position="80"/>
    </location>
</feature>
<organism evidence="4 5">
    <name type="scientific">Acorus calamus</name>
    <name type="common">Sweet flag</name>
    <dbReference type="NCBI Taxonomy" id="4465"/>
    <lineage>
        <taxon>Eukaryota</taxon>
        <taxon>Viridiplantae</taxon>
        <taxon>Streptophyta</taxon>
        <taxon>Embryophyta</taxon>
        <taxon>Tracheophyta</taxon>
        <taxon>Spermatophyta</taxon>
        <taxon>Magnoliopsida</taxon>
        <taxon>Liliopsida</taxon>
        <taxon>Acoraceae</taxon>
        <taxon>Acorus</taxon>
    </lineage>
</organism>
<dbReference type="InterPro" id="IPR025520">
    <property type="entry name" value="DUF4408"/>
</dbReference>
<sequence>MASIHRSSSSSWTFSAKAILASSAVLSTAVLLKLSIPSIVAFASSEAPRIWTSLLTWLTPPYLYVVINCIIISIAASSRFQKQNDDDDPAQKIAAAPMSTYQATPVKDPAIFGVPGPEEEDSGARSVVTMEATAAGEEDVDFVISRSEWIPRRREMEEVAQVPTPSPPAEKPLTSSRFGRRKTVKANPEGRALGVAKARRKNETLESTWRTITDGRAMPLTRHLRKADTWDANSRPSPPAEKVMKKSETFDERKAAASPSPGSGSGGGRLRREPSMSQEELNRRVEAFINKFNQEMRLQRQESLQQYMEMVDRGRH</sequence>
<accession>A0AAV9DWA4</accession>
<keyword evidence="2" id="KW-0812">Transmembrane</keyword>
<name>A0AAV9DWA4_ACOCL</name>
<evidence type="ECO:0000256" key="1">
    <source>
        <dbReference type="SAM" id="MobiDB-lite"/>
    </source>
</evidence>
<keyword evidence="2" id="KW-1133">Transmembrane helix</keyword>
<dbReference type="Pfam" id="PF05553">
    <property type="entry name" value="DUF761"/>
    <property type="match status" value="1"/>
</dbReference>
<dbReference type="PANTHER" id="PTHR33098">
    <property type="entry name" value="COTTON FIBER (DUF761)"/>
    <property type="match status" value="1"/>
</dbReference>
<keyword evidence="2" id="KW-0472">Membrane</keyword>
<dbReference type="AlphaFoldDB" id="A0AAV9DWA4"/>
<feature type="transmembrane region" description="Helical" evidence="2">
    <location>
        <begin position="61"/>
        <end position="80"/>
    </location>
</feature>
<evidence type="ECO:0000259" key="3">
    <source>
        <dbReference type="Pfam" id="PF14364"/>
    </source>
</evidence>
<evidence type="ECO:0000313" key="5">
    <source>
        <dbReference type="Proteomes" id="UP001180020"/>
    </source>
</evidence>
<dbReference type="Pfam" id="PF14364">
    <property type="entry name" value="DUF4408"/>
    <property type="match status" value="1"/>
</dbReference>
<dbReference type="Proteomes" id="UP001180020">
    <property type="component" value="Unassembled WGS sequence"/>
</dbReference>
<dbReference type="InterPro" id="IPR008480">
    <property type="entry name" value="DUF761_pln"/>
</dbReference>
<evidence type="ECO:0000313" key="4">
    <source>
        <dbReference type="EMBL" id="KAK1305216.1"/>
    </source>
</evidence>
<feature type="compositionally biased region" description="Basic and acidic residues" evidence="1">
    <location>
        <begin position="270"/>
        <end position="282"/>
    </location>
</feature>
<dbReference type="PANTHER" id="PTHR33098:SF109">
    <property type="entry name" value="OS07G0563400 PROTEIN"/>
    <property type="match status" value="1"/>
</dbReference>
<comment type="caution">
    <text evidence="4">The sequence shown here is derived from an EMBL/GenBank/DDBJ whole genome shotgun (WGS) entry which is preliminary data.</text>
</comment>
<proteinExistence type="predicted"/>
<feature type="region of interest" description="Disordered" evidence="1">
    <location>
        <begin position="221"/>
        <end position="282"/>
    </location>
</feature>
<gene>
    <name evidence="4" type="ORF">QJS10_CPB11g00976</name>
</gene>
<reference evidence="4" key="2">
    <citation type="submission" date="2023-06" db="EMBL/GenBank/DDBJ databases">
        <authorList>
            <person name="Ma L."/>
            <person name="Liu K.-W."/>
            <person name="Li Z."/>
            <person name="Hsiao Y.-Y."/>
            <person name="Qi Y."/>
            <person name="Fu T."/>
            <person name="Tang G."/>
            <person name="Zhang D."/>
            <person name="Sun W.-H."/>
            <person name="Liu D.-K."/>
            <person name="Li Y."/>
            <person name="Chen G.-Z."/>
            <person name="Liu X.-D."/>
            <person name="Liao X.-Y."/>
            <person name="Jiang Y.-T."/>
            <person name="Yu X."/>
            <person name="Hao Y."/>
            <person name="Huang J."/>
            <person name="Zhao X.-W."/>
            <person name="Ke S."/>
            <person name="Chen Y.-Y."/>
            <person name="Wu W.-L."/>
            <person name="Hsu J.-L."/>
            <person name="Lin Y.-F."/>
            <person name="Huang M.-D."/>
            <person name="Li C.-Y."/>
            <person name="Huang L."/>
            <person name="Wang Z.-W."/>
            <person name="Zhao X."/>
            <person name="Zhong W.-Y."/>
            <person name="Peng D.-H."/>
            <person name="Ahmad S."/>
            <person name="Lan S."/>
            <person name="Zhang J.-S."/>
            <person name="Tsai W.-C."/>
            <person name="Van De Peer Y."/>
            <person name="Liu Z.-J."/>
        </authorList>
    </citation>
    <scope>NUCLEOTIDE SEQUENCE</scope>
    <source>
        <strain evidence="4">CP</strain>
        <tissue evidence="4">Leaves</tissue>
    </source>
</reference>
<dbReference type="EMBL" id="JAUJYO010000011">
    <property type="protein sequence ID" value="KAK1305216.1"/>
    <property type="molecule type" value="Genomic_DNA"/>
</dbReference>